<dbReference type="RefSeq" id="WP_129221065.1">
    <property type="nucleotide sequence ID" value="NZ_QYBC01000019.1"/>
</dbReference>
<comment type="catalytic activity">
    <reaction evidence="1 7">
        <text>dTDP-4-dehydro-6-deoxy-alpha-D-glucose = dTDP-4-dehydro-beta-L-rhamnose</text>
        <dbReference type="Rhea" id="RHEA:16969"/>
        <dbReference type="ChEBI" id="CHEBI:57649"/>
        <dbReference type="ChEBI" id="CHEBI:62830"/>
        <dbReference type="EC" id="5.1.3.13"/>
    </reaction>
</comment>
<evidence type="ECO:0000256" key="3">
    <source>
        <dbReference type="ARBA" id="ARBA00012098"/>
    </source>
</evidence>
<keyword evidence="7 8" id="KW-0413">Isomerase</keyword>
<protein>
    <recommendedName>
        <fullName evidence="4 7">dTDP-4-dehydrorhamnose 3,5-epimerase</fullName>
        <ecNumber evidence="3 7">5.1.3.13</ecNumber>
    </recommendedName>
    <alternativeName>
        <fullName evidence="7">Thymidine diphospho-4-keto-rhamnose 3,5-epimerase</fullName>
    </alternativeName>
</protein>
<dbReference type="Pfam" id="PF00908">
    <property type="entry name" value="dTDP_sugar_isom"/>
    <property type="match status" value="1"/>
</dbReference>
<feature type="active site" description="Proton acceptor" evidence="5">
    <location>
        <position position="62"/>
    </location>
</feature>
<dbReference type="CDD" id="cd00438">
    <property type="entry name" value="cupin_RmlC"/>
    <property type="match status" value="1"/>
</dbReference>
<sequence length="189" mass="20612">MQVTKLDIPDVVLLRPTRHGDARGYFVESFNARTFAREVGDAVFVQDNEALSAQVGTVRGLHYQRRPSAQGKLVRALRGAIFDVAVDIRTGSPTFGRHVSATLTAETGDQLWVPPGFAHGYCTIEPDSIIAYKVTDFYSAADDGGLAWDDPALDIPWPVAPGAALLSDKDRRQPRLAELPAIFTYEAGQ</sequence>
<dbReference type="PANTHER" id="PTHR21047">
    <property type="entry name" value="DTDP-6-DEOXY-D-GLUCOSE-3,5 EPIMERASE"/>
    <property type="match status" value="1"/>
</dbReference>
<evidence type="ECO:0000256" key="7">
    <source>
        <dbReference type="RuleBase" id="RU364069"/>
    </source>
</evidence>
<evidence type="ECO:0000256" key="4">
    <source>
        <dbReference type="ARBA" id="ARBA00019595"/>
    </source>
</evidence>
<dbReference type="Gene3D" id="2.60.120.10">
    <property type="entry name" value="Jelly Rolls"/>
    <property type="match status" value="1"/>
</dbReference>
<feature type="site" description="Participates in a stacking interaction with the thymidine ring of dTDP-4-oxo-6-deoxyglucose" evidence="6">
    <location>
        <position position="138"/>
    </location>
</feature>
<reference evidence="8 9" key="2">
    <citation type="submission" date="2019-02" db="EMBL/GenBank/DDBJ databases">
        <title>'Lichenibacterium ramalinii' gen. nov. sp. nov., 'Lichenibacterium minor' gen. nov. sp. nov.</title>
        <authorList>
            <person name="Pankratov T."/>
        </authorList>
    </citation>
    <scope>NUCLEOTIDE SEQUENCE [LARGE SCALE GENOMIC DNA]</scope>
    <source>
        <strain evidence="8 9">RmlP001</strain>
    </source>
</reference>
<reference evidence="8 9" key="1">
    <citation type="submission" date="2018-09" db="EMBL/GenBank/DDBJ databases">
        <authorList>
            <person name="Grouzdev D.S."/>
            <person name="Krutkina M.S."/>
        </authorList>
    </citation>
    <scope>NUCLEOTIDE SEQUENCE [LARGE SCALE GENOMIC DNA]</scope>
    <source>
        <strain evidence="8 9">RmlP001</strain>
    </source>
</reference>
<comment type="caution">
    <text evidence="8">The sequence shown here is derived from an EMBL/GenBank/DDBJ whole genome shotgun (WGS) entry which is preliminary data.</text>
</comment>
<evidence type="ECO:0000256" key="6">
    <source>
        <dbReference type="PIRSR" id="PIRSR600888-3"/>
    </source>
</evidence>
<dbReference type="SUPFAM" id="SSF51182">
    <property type="entry name" value="RmlC-like cupins"/>
    <property type="match status" value="1"/>
</dbReference>
<feature type="active site" description="Proton donor" evidence="5">
    <location>
        <position position="132"/>
    </location>
</feature>
<evidence type="ECO:0000256" key="5">
    <source>
        <dbReference type="PIRSR" id="PIRSR600888-1"/>
    </source>
</evidence>
<evidence type="ECO:0000313" key="8">
    <source>
        <dbReference type="EMBL" id="RYB02530.1"/>
    </source>
</evidence>
<dbReference type="EMBL" id="QYBC01000019">
    <property type="protein sequence ID" value="RYB02530.1"/>
    <property type="molecule type" value="Genomic_DNA"/>
</dbReference>
<evidence type="ECO:0000256" key="2">
    <source>
        <dbReference type="ARBA" id="ARBA00001997"/>
    </source>
</evidence>
<dbReference type="UniPathway" id="UPA00124"/>
<dbReference type="InterPro" id="IPR000888">
    <property type="entry name" value="RmlC-like"/>
</dbReference>
<comment type="similarity">
    <text evidence="7">Belongs to the dTDP-4-dehydrorhamnose 3,5-epimerase family.</text>
</comment>
<accession>A0A4Q2RC10</accession>
<comment type="pathway">
    <text evidence="7">Carbohydrate biosynthesis; dTDP-L-rhamnose biosynthesis.</text>
</comment>
<dbReference type="AlphaFoldDB" id="A0A4Q2RC10"/>
<dbReference type="GO" id="GO:0008830">
    <property type="term" value="F:dTDP-4-dehydrorhamnose 3,5-epimerase activity"/>
    <property type="evidence" value="ECO:0007669"/>
    <property type="project" value="UniProtKB-UniRule"/>
</dbReference>
<proteinExistence type="inferred from homology"/>
<evidence type="ECO:0000256" key="1">
    <source>
        <dbReference type="ARBA" id="ARBA00001298"/>
    </source>
</evidence>
<dbReference type="InterPro" id="IPR011051">
    <property type="entry name" value="RmlC_Cupin_sf"/>
</dbReference>
<name>A0A4Q2RC10_9HYPH</name>
<dbReference type="GO" id="GO:0000271">
    <property type="term" value="P:polysaccharide biosynthetic process"/>
    <property type="evidence" value="ECO:0007669"/>
    <property type="project" value="TreeGrafter"/>
</dbReference>
<dbReference type="GO" id="GO:0005829">
    <property type="term" value="C:cytosol"/>
    <property type="evidence" value="ECO:0007669"/>
    <property type="project" value="TreeGrafter"/>
</dbReference>
<dbReference type="EC" id="5.1.3.13" evidence="3 7"/>
<dbReference type="OrthoDB" id="9800680at2"/>
<organism evidence="8 9">
    <name type="scientific">Lichenibacterium ramalinae</name>
    <dbReference type="NCBI Taxonomy" id="2316527"/>
    <lineage>
        <taxon>Bacteria</taxon>
        <taxon>Pseudomonadati</taxon>
        <taxon>Pseudomonadota</taxon>
        <taxon>Alphaproteobacteria</taxon>
        <taxon>Hyphomicrobiales</taxon>
        <taxon>Lichenihabitantaceae</taxon>
        <taxon>Lichenibacterium</taxon>
    </lineage>
</organism>
<comment type="function">
    <text evidence="2 7">Catalyzes the epimerization of the C3' and C5'positions of dTDP-6-deoxy-D-xylo-4-hexulose, forming dTDP-6-deoxy-L-lyxo-4-hexulose.</text>
</comment>
<gene>
    <name evidence="8" type="primary">rfbC</name>
    <name evidence="8" type="ORF">D3272_20425</name>
</gene>
<evidence type="ECO:0000313" key="9">
    <source>
        <dbReference type="Proteomes" id="UP000289411"/>
    </source>
</evidence>
<dbReference type="GO" id="GO:0019305">
    <property type="term" value="P:dTDP-rhamnose biosynthetic process"/>
    <property type="evidence" value="ECO:0007669"/>
    <property type="project" value="UniProtKB-UniRule"/>
</dbReference>
<keyword evidence="9" id="KW-1185">Reference proteome</keyword>
<comment type="subunit">
    <text evidence="7">Homodimer.</text>
</comment>
<dbReference type="NCBIfam" id="TIGR01221">
    <property type="entry name" value="rmlC"/>
    <property type="match status" value="1"/>
</dbReference>
<dbReference type="Proteomes" id="UP000289411">
    <property type="component" value="Unassembled WGS sequence"/>
</dbReference>
<dbReference type="InterPro" id="IPR014710">
    <property type="entry name" value="RmlC-like_jellyroll"/>
</dbReference>
<dbReference type="PANTHER" id="PTHR21047:SF2">
    <property type="entry name" value="THYMIDINE DIPHOSPHO-4-KETO-RHAMNOSE 3,5-EPIMERASE"/>
    <property type="match status" value="1"/>
</dbReference>